<reference evidence="2" key="1">
    <citation type="submission" date="2025-08" db="UniProtKB">
        <authorList>
            <consortium name="RefSeq"/>
        </authorList>
    </citation>
    <scope>IDENTIFICATION</scope>
    <source>
        <tissue evidence="2">Testes</tissue>
    </source>
</reference>
<accession>A0ABM0GNI8</accession>
<evidence type="ECO:0000313" key="2">
    <source>
        <dbReference type="RefSeq" id="XP_002733869.1"/>
    </source>
</evidence>
<gene>
    <name evidence="2" type="primary">LOC100370551</name>
</gene>
<organism evidence="1 2">
    <name type="scientific">Saccoglossus kowalevskii</name>
    <name type="common">Acorn worm</name>
    <dbReference type="NCBI Taxonomy" id="10224"/>
    <lineage>
        <taxon>Eukaryota</taxon>
        <taxon>Metazoa</taxon>
        <taxon>Hemichordata</taxon>
        <taxon>Enteropneusta</taxon>
        <taxon>Harrimaniidae</taxon>
        <taxon>Saccoglossus</taxon>
    </lineage>
</organism>
<dbReference type="InterPro" id="IPR055325">
    <property type="entry name" value="CF161"/>
</dbReference>
<dbReference type="PANTHER" id="PTHR24274">
    <property type="entry name" value="CILIA- AND FLAGELLA-ASSOCIATED PROTEIN 161"/>
    <property type="match status" value="1"/>
</dbReference>
<name>A0ABM0GNI8_SACKO</name>
<keyword evidence="1" id="KW-1185">Reference proteome</keyword>
<dbReference type="RefSeq" id="XP_002733869.1">
    <property type="nucleotide sequence ID" value="XM_002733823.2"/>
</dbReference>
<dbReference type="PANTHER" id="PTHR24274:SF1">
    <property type="entry name" value="CILIA- AND FLAGELLA-ASSOCIATED PROTEIN 161"/>
    <property type="match status" value="1"/>
</dbReference>
<dbReference type="Proteomes" id="UP000694865">
    <property type="component" value="Unplaced"/>
</dbReference>
<evidence type="ECO:0000313" key="1">
    <source>
        <dbReference type="Proteomes" id="UP000694865"/>
    </source>
</evidence>
<sequence>MSTVRTYNPSVRVGNWNEDICLEEDTMKDFMEKRERGQLLIQKASQMSSNILKKAELSITRDGFVHFGDVVMLMNAGSKDVTGAELRGATTMAVNMSESQMHEAERLEGPCAVSATKRLEPTARNTFVIMPVDDSPPGAPLTHGQHFMICTGPGQGGNLKLHSDIATFTKCSKKSRQQEVCLQEQTCYLSEWKVLSFNPLIRMETEGLPVPANQKLVIVHCKTNQALNVVGDYVLKTPFGSEYEITANTVLDSHRAEKDSNHWIFSSGTAQDPTMPEQILPVGARQ</sequence>
<protein>
    <submittedName>
        <fullName evidence="2">Uncharacterized protein C15orf26 homolog</fullName>
    </submittedName>
</protein>
<proteinExistence type="predicted"/>
<dbReference type="Pfam" id="PF24569">
    <property type="entry name" value="CFAP161"/>
    <property type="match status" value="1"/>
</dbReference>
<dbReference type="GeneID" id="100370551"/>